<comment type="subcellular location">
    <subcellularLocation>
        <location evidence="1">Cell membrane</location>
        <topology evidence="1">Multi-pass membrane protein</topology>
    </subcellularLocation>
</comment>
<dbReference type="SUPFAM" id="SSF82866">
    <property type="entry name" value="Multidrug efflux transporter AcrB transmembrane domain"/>
    <property type="match status" value="1"/>
</dbReference>
<dbReference type="GO" id="GO:0005886">
    <property type="term" value="C:plasma membrane"/>
    <property type="evidence" value="ECO:0007669"/>
    <property type="project" value="UniProtKB-SubCell"/>
</dbReference>
<reference evidence="9" key="1">
    <citation type="journal article" date="2015" name="Nature">
        <title>Complex archaea that bridge the gap between prokaryotes and eukaryotes.</title>
        <authorList>
            <person name="Spang A."/>
            <person name="Saw J.H."/>
            <person name="Jorgensen S.L."/>
            <person name="Zaremba-Niedzwiedzka K."/>
            <person name="Martijn J."/>
            <person name="Lind A.E."/>
            <person name="van Eijk R."/>
            <person name="Schleper C."/>
            <person name="Guy L."/>
            <person name="Ettema T.J."/>
        </authorList>
    </citation>
    <scope>NUCLEOTIDE SEQUENCE</scope>
</reference>
<keyword evidence="5 7" id="KW-1133">Transmembrane helix</keyword>
<dbReference type="Gene3D" id="1.20.1640.10">
    <property type="entry name" value="Multidrug efflux transporter AcrB transmembrane domain"/>
    <property type="match status" value="1"/>
</dbReference>
<name>A0A0F9FDI7_9ZZZZ</name>
<evidence type="ECO:0000256" key="4">
    <source>
        <dbReference type="ARBA" id="ARBA00022692"/>
    </source>
</evidence>
<evidence type="ECO:0000256" key="5">
    <source>
        <dbReference type="ARBA" id="ARBA00022989"/>
    </source>
</evidence>
<evidence type="ECO:0000313" key="9">
    <source>
        <dbReference type="EMBL" id="KKL84293.1"/>
    </source>
</evidence>
<evidence type="ECO:0000259" key="8">
    <source>
        <dbReference type="Pfam" id="PF03176"/>
    </source>
</evidence>
<sequence length="145" mass="16032">LLVYGAAGFSGRDYDMPMAVLSTLVLGIGIDFAIHFIQRYRELVAETGSTEAALHRFFEEPARALTRNALIISIGFVPLFFSSLVPYIVVGAFLTSIMILSWFATLLVLPALVRLLEKQRLRSLKLEDETDGQLEGTTHGSTQRA</sequence>
<feature type="transmembrane region" description="Helical" evidence="7">
    <location>
        <begin position="64"/>
        <end position="81"/>
    </location>
</feature>
<evidence type="ECO:0000256" key="3">
    <source>
        <dbReference type="ARBA" id="ARBA00022475"/>
    </source>
</evidence>
<feature type="non-terminal residue" evidence="9">
    <location>
        <position position="1"/>
    </location>
</feature>
<dbReference type="InterPro" id="IPR050545">
    <property type="entry name" value="Mycobact_MmpL"/>
</dbReference>
<gene>
    <name evidence="9" type="ORF">LCGC14_1966150</name>
</gene>
<dbReference type="AlphaFoldDB" id="A0A0F9FDI7"/>
<keyword evidence="4 7" id="KW-0812">Transmembrane</keyword>
<organism evidence="9">
    <name type="scientific">marine sediment metagenome</name>
    <dbReference type="NCBI Taxonomy" id="412755"/>
    <lineage>
        <taxon>unclassified sequences</taxon>
        <taxon>metagenomes</taxon>
        <taxon>ecological metagenomes</taxon>
    </lineage>
</organism>
<keyword evidence="6 7" id="KW-0472">Membrane</keyword>
<accession>A0A0F9FDI7</accession>
<evidence type="ECO:0000256" key="1">
    <source>
        <dbReference type="ARBA" id="ARBA00004651"/>
    </source>
</evidence>
<proteinExistence type="inferred from homology"/>
<evidence type="ECO:0000256" key="6">
    <source>
        <dbReference type="ARBA" id="ARBA00023136"/>
    </source>
</evidence>
<dbReference type="Pfam" id="PF03176">
    <property type="entry name" value="MMPL"/>
    <property type="match status" value="1"/>
</dbReference>
<dbReference type="PANTHER" id="PTHR33406">
    <property type="entry name" value="MEMBRANE PROTEIN MJ1562-RELATED"/>
    <property type="match status" value="1"/>
</dbReference>
<evidence type="ECO:0000256" key="2">
    <source>
        <dbReference type="ARBA" id="ARBA00010157"/>
    </source>
</evidence>
<protein>
    <recommendedName>
        <fullName evidence="8">Membrane transport protein MMPL domain-containing protein</fullName>
    </recommendedName>
</protein>
<dbReference type="PANTHER" id="PTHR33406:SF6">
    <property type="entry name" value="MEMBRANE PROTEIN YDGH-RELATED"/>
    <property type="match status" value="1"/>
</dbReference>
<comment type="caution">
    <text evidence="9">The sequence shown here is derived from an EMBL/GenBank/DDBJ whole genome shotgun (WGS) entry which is preliminary data.</text>
</comment>
<feature type="domain" description="Membrane transport protein MMPL" evidence="8">
    <location>
        <begin position="18"/>
        <end position="119"/>
    </location>
</feature>
<evidence type="ECO:0000256" key="7">
    <source>
        <dbReference type="SAM" id="Phobius"/>
    </source>
</evidence>
<dbReference type="InterPro" id="IPR004869">
    <property type="entry name" value="MMPL_dom"/>
</dbReference>
<keyword evidence="3" id="KW-1003">Cell membrane</keyword>
<feature type="transmembrane region" description="Helical" evidence="7">
    <location>
        <begin position="18"/>
        <end position="37"/>
    </location>
</feature>
<dbReference type="EMBL" id="LAZR01021741">
    <property type="protein sequence ID" value="KKL84293.1"/>
    <property type="molecule type" value="Genomic_DNA"/>
</dbReference>
<comment type="similarity">
    <text evidence="2">Belongs to the resistance-nodulation-cell division (RND) (TC 2.A.6) family. MmpL subfamily.</text>
</comment>
<feature type="transmembrane region" description="Helical" evidence="7">
    <location>
        <begin position="87"/>
        <end position="113"/>
    </location>
</feature>